<sequence>MFKYEVKHDQETKTLSSFMNVKMKKYPCPKCLSTFVKRHDLDRHLKYECGQAPRFQCPYCSYRAKQRQNAYSHVRSVHKKSEVYTIDIIDNKIHNAEESKAKRKYAKGERFRCSQCSRVFCNKQDLTRHLVYECGQAPRFQCPYCKYLTKQRQGVYKHIRNVHKKTEVYTFDIITSQEQDGKESMDHGIYTSCCRKKFLCPKCPSTFGYKHDLNRHLSYECGQAPRFQCPHCRYRTKQRHNVYSHVRNKHKKRDVYAVDVIKIQNVQEESKVDMKCSSGGWKKEFRCPKCPKVHQAQNTNKCRTRANDERKKIQCPNCPSAFVYEHCLSRHLKYECGQAPRFQCPYCIYRSKRRCNVYSHVRKLHKTHDVYAIDIVNNCVFKP</sequence>
<evidence type="ECO:0000256" key="2">
    <source>
        <dbReference type="ARBA" id="ARBA00022737"/>
    </source>
</evidence>
<evidence type="ECO:0000256" key="3">
    <source>
        <dbReference type="ARBA" id="ARBA00022771"/>
    </source>
</evidence>
<dbReference type="Proteomes" id="UP000600918">
    <property type="component" value="Unassembled WGS sequence"/>
</dbReference>
<dbReference type="SMART" id="SM00355">
    <property type="entry name" value="ZnF_C2H2"/>
    <property type="match status" value="8"/>
</dbReference>
<keyword evidence="3 5" id="KW-0863">Zinc-finger</keyword>
<keyword evidence="2" id="KW-0677">Repeat</keyword>
<organism evidence="7 8">
    <name type="scientific">Vespula pensylvanica</name>
    <name type="common">Western yellow jacket</name>
    <name type="synonym">Wasp</name>
    <dbReference type="NCBI Taxonomy" id="30213"/>
    <lineage>
        <taxon>Eukaryota</taxon>
        <taxon>Metazoa</taxon>
        <taxon>Ecdysozoa</taxon>
        <taxon>Arthropoda</taxon>
        <taxon>Hexapoda</taxon>
        <taxon>Insecta</taxon>
        <taxon>Pterygota</taxon>
        <taxon>Neoptera</taxon>
        <taxon>Endopterygota</taxon>
        <taxon>Hymenoptera</taxon>
        <taxon>Apocrita</taxon>
        <taxon>Aculeata</taxon>
        <taxon>Vespoidea</taxon>
        <taxon>Vespidae</taxon>
        <taxon>Vespinae</taxon>
        <taxon>Vespula</taxon>
    </lineage>
</organism>
<dbReference type="GO" id="GO:0008270">
    <property type="term" value="F:zinc ion binding"/>
    <property type="evidence" value="ECO:0007669"/>
    <property type="project" value="UniProtKB-KW"/>
</dbReference>
<dbReference type="EMBL" id="JACSDY010000013">
    <property type="protein sequence ID" value="KAF7410753.1"/>
    <property type="molecule type" value="Genomic_DNA"/>
</dbReference>
<keyword evidence="1" id="KW-0479">Metal-binding</keyword>
<dbReference type="GO" id="GO:0005634">
    <property type="term" value="C:nucleus"/>
    <property type="evidence" value="ECO:0007669"/>
    <property type="project" value="TreeGrafter"/>
</dbReference>
<evidence type="ECO:0000256" key="1">
    <source>
        <dbReference type="ARBA" id="ARBA00022723"/>
    </source>
</evidence>
<protein>
    <recommendedName>
        <fullName evidence="6">C2H2-type domain-containing protein</fullName>
    </recommendedName>
</protein>
<evidence type="ECO:0000313" key="7">
    <source>
        <dbReference type="EMBL" id="KAF7410753.1"/>
    </source>
</evidence>
<dbReference type="Gene3D" id="3.30.160.60">
    <property type="entry name" value="Classic Zinc Finger"/>
    <property type="match status" value="4"/>
</dbReference>
<evidence type="ECO:0000259" key="6">
    <source>
        <dbReference type="PROSITE" id="PS50157"/>
    </source>
</evidence>
<proteinExistence type="predicted"/>
<dbReference type="AlphaFoldDB" id="A0A834KQ68"/>
<dbReference type="GO" id="GO:0045944">
    <property type="term" value="P:positive regulation of transcription by RNA polymerase II"/>
    <property type="evidence" value="ECO:0007669"/>
    <property type="project" value="TreeGrafter"/>
</dbReference>
<feature type="domain" description="C2H2-type" evidence="6">
    <location>
        <begin position="111"/>
        <end position="138"/>
    </location>
</feature>
<dbReference type="InterPro" id="IPR036236">
    <property type="entry name" value="Znf_C2H2_sf"/>
</dbReference>
<dbReference type="PANTHER" id="PTHR24403:SF67">
    <property type="entry name" value="FI01116P-RELATED"/>
    <property type="match status" value="1"/>
</dbReference>
<keyword evidence="8" id="KW-1185">Reference proteome</keyword>
<dbReference type="PANTHER" id="PTHR24403">
    <property type="entry name" value="ZINC FINGER PROTEIN"/>
    <property type="match status" value="1"/>
</dbReference>
<name>A0A834KQ68_VESPE</name>
<evidence type="ECO:0000256" key="4">
    <source>
        <dbReference type="ARBA" id="ARBA00022833"/>
    </source>
</evidence>
<feature type="domain" description="C2H2-type" evidence="6">
    <location>
        <begin position="198"/>
        <end position="225"/>
    </location>
</feature>
<keyword evidence="4" id="KW-0862">Zinc</keyword>
<accession>A0A834KQ68</accession>
<dbReference type="InterPro" id="IPR013087">
    <property type="entry name" value="Znf_C2H2_type"/>
</dbReference>
<dbReference type="PROSITE" id="PS50157">
    <property type="entry name" value="ZINC_FINGER_C2H2_2"/>
    <property type="match status" value="4"/>
</dbReference>
<gene>
    <name evidence="7" type="ORF">H0235_013360</name>
</gene>
<reference evidence="7" key="1">
    <citation type="journal article" date="2020" name="G3 (Bethesda)">
        <title>High-Quality Assemblies for Three Invasive Social Wasps from the &lt;i&gt;Vespula&lt;/i&gt; Genus.</title>
        <authorList>
            <person name="Harrop T.W.R."/>
            <person name="Guhlin J."/>
            <person name="McLaughlin G.M."/>
            <person name="Permina E."/>
            <person name="Stockwell P."/>
            <person name="Gilligan J."/>
            <person name="Le Lec M.F."/>
            <person name="Gruber M.A.M."/>
            <person name="Quinn O."/>
            <person name="Lovegrove M."/>
            <person name="Duncan E.J."/>
            <person name="Remnant E.J."/>
            <person name="Van Eeckhoven J."/>
            <person name="Graham B."/>
            <person name="Knapp R.A."/>
            <person name="Langford K.W."/>
            <person name="Kronenberg Z."/>
            <person name="Press M.O."/>
            <person name="Eacker S.M."/>
            <person name="Wilson-Rankin E.E."/>
            <person name="Purcell J."/>
            <person name="Lester P.J."/>
            <person name="Dearden P.K."/>
        </authorList>
    </citation>
    <scope>NUCLEOTIDE SEQUENCE</scope>
    <source>
        <strain evidence="7">Volc-1</strain>
    </source>
</reference>
<evidence type="ECO:0000313" key="8">
    <source>
        <dbReference type="Proteomes" id="UP000600918"/>
    </source>
</evidence>
<feature type="domain" description="C2H2-type" evidence="6">
    <location>
        <begin position="26"/>
        <end position="53"/>
    </location>
</feature>
<dbReference type="InterPro" id="IPR050688">
    <property type="entry name" value="Zinc_finger/UBP_domain"/>
</dbReference>
<dbReference type="SUPFAM" id="SSF57667">
    <property type="entry name" value="beta-beta-alpha zinc fingers"/>
    <property type="match status" value="1"/>
</dbReference>
<comment type="caution">
    <text evidence="7">The sequence shown here is derived from an EMBL/GenBank/DDBJ whole genome shotgun (WGS) entry which is preliminary data.</text>
</comment>
<feature type="domain" description="C2H2-type" evidence="6">
    <location>
        <begin position="313"/>
        <end position="340"/>
    </location>
</feature>
<evidence type="ECO:0000256" key="5">
    <source>
        <dbReference type="PROSITE-ProRule" id="PRU00042"/>
    </source>
</evidence>
<dbReference type="Pfam" id="PF00096">
    <property type="entry name" value="zf-C2H2"/>
    <property type="match status" value="1"/>
</dbReference>